<dbReference type="Gene3D" id="3.30.1360.40">
    <property type="match status" value="1"/>
</dbReference>
<dbReference type="InterPro" id="IPR006691">
    <property type="entry name" value="GyrA/parC_rep"/>
</dbReference>
<dbReference type="GO" id="GO:0003677">
    <property type="term" value="F:DNA binding"/>
    <property type="evidence" value="ECO:0007669"/>
    <property type="project" value="UniProtKB-UniRule"/>
</dbReference>
<dbReference type="GO" id="GO:0006261">
    <property type="term" value="P:DNA-templated DNA replication"/>
    <property type="evidence" value="ECO:0007669"/>
    <property type="project" value="UniProtKB-UniRule"/>
</dbReference>
<evidence type="ECO:0000256" key="7">
    <source>
        <dbReference type="ARBA" id="ARBA00023125"/>
    </source>
</evidence>
<keyword evidence="8 9" id="KW-0413">Isomerase</keyword>
<dbReference type="OrthoDB" id="9806486at2"/>
<dbReference type="InterPro" id="IPR013758">
    <property type="entry name" value="Topo_IIA_A/C_ab"/>
</dbReference>
<dbReference type="PANTHER" id="PTHR43493:SF5">
    <property type="entry name" value="DNA GYRASE SUBUNIT A, CHLOROPLASTIC_MITOCHONDRIAL"/>
    <property type="match status" value="1"/>
</dbReference>
<reference evidence="13" key="1">
    <citation type="submission" date="2016-11" db="EMBL/GenBank/DDBJ databases">
        <authorList>
            <person name="Varghese N."/>
            <person name="Submissions S."/>
        </authorList>
    </citation>
    <scope>NUCLEOTIDE SEQUENCE [LARGE SCALE GENOMIC DNA]</scope>
    <source>
        <strain evidence="13">DSM 9756</strain>
    </source>
</reference>
<evidence type="ECO:0000256" key="8">
    <source>
        <dbReference type="ARBA" id="ARBA00023235"/>
    </source>
</evidence>
<evidence type="ECO:0000256" key="2">
    <source>
        <dbReference type="ARBA" id="ARBA00008263"/>
    </source>
</evidence>
<dbReference type="InterPro" id="IPR013757">
    <property type="entry name" value="Topo_IIA_A_a_sf"/>
</dbReference>
<comment type="catalytic activity">
    <reaction evidence="1 9 10">
        <text>ATP-dependent breakage, passage and rejoining of double-stranded DNA.</text>
        <dbReference type="EC" id="5.6.2.2"/>
    </reaction>
</comment>
<dbReference type="Gene3D" id="1.10.268.10">
    <property type="entry name" value="Topoisomerase, domain 3"/>
    <property type="match status" value="1"/>
</dbReference>
<dbReference type="PROSITE" id="PS52040">
    <property type="entry name" value="TOPO_IIA"/>
    <property type="match status" value="1"/>
</dbReference>
<feature type="short sequence motif" description="GyrA-box" evidence="9">
    <location>
        <begin position="519"/>
        <end position="525"/>
    </location>
</feature>
<dbReference type="NCBIfam" id="NF004043">
    <property type="entry name" value="PRK05560.1"/>
    <property type="match status" value="1"/>
</dbReference>
<sequence>MTQPTINIEDEIKLSYLDYAMSVIIGRALPDVRDGLKPVHRRVLYAMYELKNDYNKPYKKSARIVGDVIGKYHPHGDAAVYDTIVRMAQDFSMRYPLVDGQGNFGSVDGDPPAAMRYTEIRMARMAHEFLQDIEKNTVEFTPNYDNSLQEPVVLPTRVPNLLLNGASGIAVGMATNIPPHNITELCRGLQALLKDPELTSLDLMKTIPGPDFPTGGFIVGTDGIREAYETGRGLVRMRARVELEEVGKRRQLVVTELPYQVNKAKLQERIAELVKEKRITGIQDIRDESSREGMRIVLVLKTGENPQVVENQLYKFTALESTFGVILLAVVDNRPQLLDLKGVLSHFLDFRREVVVRRTRYDLEQAEKRAHVLEGLKIALDHLDEIIGLIRSAPNPPVAKQRLMENFGLSDVQAQAILDMRLQRLTGLERDKILKEYEQVLKDIERFRQILASPALIDQIIDGELEELVNTYGDGRRTEIVPDAKDVSLEDLIDEREVVVTISHAGYVKRTPVDIYRSQRRGGKGRMGMSIREEDFVRSVFTASTHDYLLVFTSFGRLYWLKVYNIPEVGPAASGKAIVNLLPLLEGERVATVMPVRSFDEGRYVVMATRKGIVKKTELSAFSNPRSVGIRAILIDEGDELISVCMTDGEQDLFFMSRAGKCIRISEKTVRPMGRSTRGVKAMELSGSELIGMDTIDDGRSILVVTRKGFGKRTASSAYRVQGRGGQGVINVRITEKNGEVVVFRQVSEDDEVLLITNTGRLIRLAVAEIREMGRSTQGVKLMDLNDDEEIVDAAVVAESEEE</sequence>
<dbReference type="GO" id="GO:0009330">
    <property type="term" value="C:DNA topoisomerase type II (double strand cut, ATP-hydrolyzing) complex"/>
    <property type="evidence" value="ECO:0007669"/>
    <property type="project" value="TreeGrafter"/>
</dbReference>
<dbReference type="CDD" id="cd00187">
    <property type="entry name" value="TOP4c"/>
    <property type="match status" value="1"/>
</dbReference>
<proteinExistence type="inferred from homology"/>
<accession>A0A1M4YVD1</accession>
<dbReference type="Pfam" id="PF00521">
    <property type="entry name" value="DNA_topoisoIV"/>
    <property type="match status" value="1"/>
</dbReference>
<dbReference type="GO" id="GO:0006265">
    <property type="term" value="P:DNA topological change"/>
    <property type="evidence" value="ECO:0007669"/>
    <property type="project" value="UniProtKB-UniRule"/>
</dbReference>
<evidence type="ECO:0000259" key="11">
    <source>
        <dbReference type="PROSITE" id="PS52040"/>
    </source>
</evidence>
<dbReference type="Gene3D" id="2.120.10.90">
    <property type="entry name" value="DNA gyrase/topoisomerase IV, subunit A, C-terminal"/>
    <property type="match status" value="1"/>
</dbReference>
<comment type="miscellaneous">
    <text evidence="9">Few gyrases are as efficient as E.coli at forming negative supercoils. Not all organisms have 2 type II topoisomerases; in organisms with a single type II topoisomerase this enzyme also has to decatenate newly replicated chromosomes.</text>
</comment>
<dbReference type="FunFam" id="1.10.268.10:FF:000001">
    <property type="entry name" value="DNA gyrase subunit A"/>
    <property type="match status" value="1"/>
</dbReference>
<dbReference type="HAMAP" id="MF_01897">
    <property type="entry name" value="GyrA"/>
    <property type="match status" value="1"/>
</dbReference>
<evidence type="ECO:0000256" key="10">
    <source>
        <dbReference type="PROSITE-ProRule" id="PRU01384"/>
    </source>
</evidence>
<dbReference type="STRING" id="1121391.SAMN02745206_01322"/>
<evidence type="ECO:0000256" key="3">
    <source>
        <dbReference type="ARBA" id="ARBA00022490"/>
    </source>
</evidence>
<dbReference type="FunFam" id="2.120.10.90:FF:000004">
    <property type="entry name" value="DNA gyrase subunit A"/>
    <property type="match status" value="1"/>
</dbReference>
<dbReference type="GO" id="GO:0005694">
    <property type="term" value="C:chromosome"/>
    <property type="evidence" value="ECO:0007669"/>
    <property type="project" value="InterPro"/>
</dbReference>
<evidence type="ECO:0000256" key="9">
    <source>
        <dbReference type="HAMAP-Rule" id="MF_01897"/>
    </source>
</evidence>
<comment type="subcellular location">
    <subcellularLocation>
        <location evidence="9">Cytoplasm</location>
    </subcellularLocation>
</comment>
<dbReference type="AlphaFoldDB" id="A0A1M4YVD1"/>
<evidence type="ECO:0000256" key="4">
    <source>
        <dbReference type="ARBA" id="ARBA00022741"/>
    </source>
</evidence>
<evidence type="ECO:0000256" key="5">
    <source>
        <dbReference type="ARBA" id="ARBA00022840"/>
    </source>
</evidence>
<organism evidence="12 13">
    <name type="scientific">Desulfacinum infernum DSM 9756</name>
    <dbReference type="NCBI Taxonomy" id="1121391"/>
    <lineage>
        <taxon>Bacteria</taxon>
        <taxon>Pseudomonadati</taxon>
        <taxon>Thermodesulfobacteriota</taxon>
        <taxon>Syntrophobacteria</taxon>
        <taxon>Syntrophobacterales</taxon>
        <taxon>Syntrophobacteraceae</taxon>
        <taxon>Desulfacinum</taxon>
    </lineage>
</organism>
<evidence type="ECO:0000256" key="1">
    <source>
        <dbReference type="ARBA" id="ARBA00000185"/>
    </source>
</evidence>
<name>A0A1M4YVD1_9BACT</name>
<comment type="function">
    <text evidence="9">A type II topoisomerase that negatively supercoils closed circular double-stranded (ds) DNA in an ATP-dependent manner to modulate DNA topology and maintain chromosomes in an underwound state. Negative supercoiling favors strand separation, and DNA replication, transcription, recombination and repair, all of which involve strand separation. Also able to catalyze the interconversion of other topological isomers of dsDNA rings, including catenanes and knotted rings. Type II topoisomerases break and join 2 DNA strands simultaneously in an ATP-dependent manner.</text>
</comment>
<protein>
    <recommendedName>
        <fullName evidence="9">DNA gyrase subunit A</fullName>
        <ecNumber evidence="9">5.6.2.2</ecNumber>
    </recommendedName>
</protein>
<keyword evidence="13" id="KW-1185">Reference proteome</keyword>
<dbReference type="SUPFAM" id="SSF101904">
    <property type="entry name" value="GyrA/ParC C-terminal domain-like"/>
    <property type="match status" value="1"/>
</dbReference>
<dbReference type="InterPro" id="IPR013760">
    <property type="entry name" value="Topo_IIA-like_dom_sf"/>
</dbReference>
<dbReference type="EMBL" id="FQVB01000011">
    <property type="protein sequence ID" value="SHF09759.1"/>
    <property type="molecule type" value="Genomic_DNA"/>
</dbReference>
<dbReference type="NCBIfam" id="TIGR01063">
    <property type="entry name" value="gyrA"/>
    <property type="match status" value="1"/>
</dbReference>
<feature type="domain" description="Topo IIA-type catalytic" evidence="11">
    <location>
        <begin position="29"/>
        <end position="492"/>
    </location>
</feature>
<dbReference type="Gene3D" id="3.90.199.10">
    <property type="entry name" value="Topoisomerase II, domain 5"/>
    <property type="match status" value="1"/>
</dbReference>
<comment type="similarity">
    <text evidence="2 9">Belongs to the type II topoisomerase GyrA/ParC subunit family.</text>
</comment>
<dbReference type="EC" id="5.6.2.2" evidence="9"/>
<keyword evidence="3 9" id="KW-0963">Cytoplasm</keyword>
<dbReference type="Proteomes" id="UP000184076">
    <property type="component" value="Unassembled WGS sequence"/>
</dbReference>
<evidence type="ECO:0000313" key="12">
    <source>
        <dbReference type="EMBL" id="SHF09759.1"/>
    </source>
</evidence>
<dbReference type="InterPro" id="IPR005743">
    <property type="entry name" value="GyrA"/>
</dbReference>
<dbReference type="GO" id="GO:0005524">
    <property type="term" value="F:ATP binding"/>
    <property type="evidence" value="ECO:0007669"/>
    <property type="project" value="UniProtKB-UniRule"/>
</dbReference>
<dbReference type="FunFam" id="3.30.1360.40:FF:000002">
    <property type="entry name" value="DNA gyrase subunit A"/>
    <property type="match status" value="1"/>
</dbReference>
<keyword evidence="5 9" id="KW-0067">ATP-binding</keyword>
<dbReference type="GO" id="GO:0005737">
    <property type="term" value="C:cytoplasm"/>
    <property type="evidence" value="ECO:0007669"/>
    <property type="project" value="UniProtKB-SubCell"/>
</dbReference>
<gene>
    <name evidence="9" type="primary">gyrA</name>
    <name evidence="12" type="ORF">SAMN02745206_01322</name>
</gene>
<dbReference type="InterPro" id="IPR002205">
    <property type="entry name" value="Topo_IIA_dom_A"/>
</dbReference>
<evidence type="ECO:0000256" key="6">
    <source>
        <dbReference type="ARBA" id="ARBA00023029"/>
    </source>
</evidence>
<comment type="subunit">
    <text evidence="9">Heterotetramer, composed of two GyrA and two GyrB chains. In the heterotetramer, GyrA contains the active site tyrosine that forms a transient covalent intermediate with DNA, while GyrB binds cofactors and catalyzes ATP hydrolysis.</text>
</comment>
<keyword evidence="6 9" id="KW-0799">Topoisomerase</keyword>
<dbReference type="SUPFAM" id="SSF56719">
    <property type="entry name" value="Type II DNA topoisomerase"/>
    <property type="match status" value="1"/>
</dbReference>
<dbReference type="Pfam" id="PF03989">
    <property type="entry name" value="DNA_gyraseA_C"/>
    <property type="match status" value="6"/>
</dbReference>
<dbReference type="GO" id="GO:0034335">
    <property type="term" value="F:DNA negative supercoiling activity"/>
    <property type="evidence" value="ECO:0007669"/>
    <property type="project" value="UniProtKB-ARBA"/>
</dbReference>
<dbReference type="InterPro" id="IPR035516">
    <property type="entry name" value="Gyrase/topoIV_suA_C"/>
</dbReference>
<dbReference type="FunFam" id="3.90.199.10:FF:000001">
    <property type="entry name" value="DNA gyrase subunit A"/>
    <property type="match status" value="1"/>
</dbReference>
<dbReference type="PANTHER" id="PTHR43493">
    <property type="entry name" value="DNA GYRASE/TOPOISOMERASE SUBUNIT A"/>
    <property type="match status" value="1"/>
</dbReference>
<dbReference type="SMART" id="SM00434">
    <property type="entry name" value="TOP4c"/>
    <property type="match status" value="1"/>
</dbReference>
<keyword evidence="7 9" id="KW-0238">DNA-binding</keyword>
<dbReference type="RefSeq" id="WP_073038153.1">
    <property type="nucleotide sequence ID" value="NZ_FQVB01000011.1"/>
</dbReference>
<keyword evidence="4 9" id="KW-0547">Nucleotide-binding</keyword>
<dbReference type="InterPro" id="IPR050220">
    <property type="entry name" value="Type_II_DNA_Topoisomerases"/>
</dbReference>
<dbReference type="NCBIfam" id="NF004044">
    <property type="entry name" value="PRK05561.1"/>
    <property type="match status" value="1"/>
</dbReference>
<feature type="active site" description="O-(5'-phospho-DNA)-tyrosine intermediate" evidence="9 10">
    <location>
        <position position="117"/>
    </location>
</feature>
<evidence type="ECO:0000313" key="13">
    <source>
        <dbReference type="Proteomes" id="UP000184076"/>
    </source>
</evidence>